<reference evidence="4" key="1">
    <citation type="submission" date="2023-07" db="EMBL/GenBank/DDBJ databases">
        <title>30 novel species of actinomycetes from the DSMZ collection.</title>
        <authorList>
            <person name="Nouioui I."/>
        </authorList>
    </citation>
    <scope>NUCLEOTIDE SEQUENCE [LARGE SCALE GENOMIC DNA]</scope>
    <source>
        <strain evidence="4">DSM 45055</strain>
    </source>
</reference>
<dbReference type="EMBL" id="JAVREK010000032">
    <property type="protein sequence ID" value="MDT0304936.1"/>
    <property type="molecule type" value="Genomic_DNA"/>
</dbReference>
<keyword evidence="4" id="KW-1185">Reference proteome</keyword>
<name>A0ABU2L053_9ACTN</name>
<feature type="region of interest" description="Disordered" evidence="1">
    <location>
        <begin position="247"/>
        <end position="268"/>
    </location>
</feature>
<evidence type="ECO:0000256" key="1">
    <source>
        <dbReference type="SAM" id="MobiDB-lite"/>
    </source>
</evidence>
<dbReference type="PROSITE" id="PS51664">
    <property type="entry name" value="YCAO"/>
    <property type="match status" value="1"/>
</dbReference>
<protein>
    <recommendedName>
        <fullName evidence="2">YcaO domain-containing protein</fullName>
    </recommendedName>
</protein>
<dbReference type="RefSeq" id="WP_311547447.1">
    <property type="nucleotide sequence ID" value="NZ_JAVREK010000032.1"/>
</dbReference>
<dbReference type="InterPro" id="IPR003776">
    <property type="entry name" value="YcaO-like_dom"/>
</dbReference>
<evidence type="ECO:0000313" key="4">
    <source>
        <dbReference type="Proteomes" id="UP001183226"/>
    </source>
</evidence>
<feature type="domain" description="YcaO" evidence="2">
    <location>
        <begin position="403"/>
        <end position="693"/>
    </location>
</feature>
<organism evidence="3 4">
    <name type="scientific">Streptomonospora wellingtoniae</name>
    <dbReference type="NCBI Taxonomy" id="3075544"/>
    <lineage>
        <taxon>Bacteria</taxon>
        <taxon>Bacillati</taxon>
        <taxon>Actinomycetota</taxon>
        <taxon>Actinomycetes</taxon>
        <taxon>Streptosporangiales</taxon>
        <taxon>Nocardiopsidaceae</taxon>
        <taxon>Streptomonospora</taxon>
    </lineage>
</organism>
<evidence type="ECO:0000259" key="2">
    <source>
        <dbReference type="PROSITE" id="PS51664"/>
    </source>
</evidence>
<comment type="caution">
    <text evidence="3">The sequence shown here is derived from an EMBL/GenBank/DDBJ whole genome shotgun (WGS) entry which is preliminary data.</text>
</comment>
<proteinExistence type="predicted"/>
<dbReference type="Gene3D" id="3.90.930.60">
    <property type="match status" value="1"/>
</dbReference>
<gene>
    <name evidence="3" type="ORF">RM446_22680</name>
</gene>
<sequence>MGLLLRPDAYYAKSPQGAYVLTHEGEIRFTGESVYLLIDRLAPYLDGRHGIDDLTADLAPERRRLVERMVATLRERGAVREVGAPRPAASAPASPEAAFLGYFRDDGADAFAAYAAKRALVVGSGRLLAETAVAAARSGLGRVEAAVAGGSADADELAARLAGAWGAAGPAGTADAFAEEPEESGLARRLEGADLVVHAAEDGAAADRRAGLLERLCADAGIPLAQALSRDGAVWLAPVGASWTSGRLRRAARRPGPPEPASQPESTADALAAAAAAAQLVHGVFRAVTGTDTGEPDTLTQVGPSGLESTAHRLRTHPFTAPAAPARTGREFLDRVAALAERPRLAPGDFSREARSCTGEALGVLGEPDEGDRVQFPLHVCGVEVSDPVGLFGARDRAPNVVGSGIGFETARLRAALRAFALYGTLMADPRRLLSPGGSPVCAGDADPWAAMAALRAHRTASRVWAYGLVDGEARLVDAVRVFPALGRGASPPTAQGDGATLRLPTGTAAAYSWSEAVEAGLLSQCHRRTLADVAGSAAPFPRLDAAVADLDERGDHCRTLLRAVDDTVACHDVTGPLGVPTVVCLLGGAPAASASGLTVADALGAALEKTLLAYQARSSGRREFAPAVPPLPPRLRGGATRTAATGPRLSGADLAAALAARGDRPAAVPLDHDAEVSRVMPFTVRVVLADDR</sequence>
<feature type="region of interest" description="Disordered" evidence="1">
    <location>
        <begin position="624"/>
        <end position="647"/>
    </location>
</feature>
<dbReference type="Proteomes" id="UP001183226">
    <property type="component" value="Unassembled WGS sequence"/>
</dbReference>
<evidence type="ECO:0000313" key="3">
    <source>
        <dbReference type="EMBL" id="MDT0304936.1"/>
    </source>
</evidence>
<accession>A0ABU2L053</accession>